<protein>
    <submittedName>
        <fullName evidence="10">Diacylglycerol kinase family protein</fullName>
    </submittedName>
</protein>
<proteinExistence type="inferred from homology"/>
<dbReference type="Gene3D" id="2.60.200.40">
    <property type="match status" value="1"/>
</dbReference>
<dbReference type="KEGG" id="mdb:OVN18_01470"/>
<evidence type="ECO:0000256" key="6">
    <source>
        <dbReference type="ARBA" id="ARBA00022840"/>
    </source>
</evidence>
<dbReference type="InterPro" id="IPR001206">
    <property type="entry name" value="Diacylglycerol_kinase_cat_dom"/>
</dbReference>
<evidence type="ECO:0000256" key="2">
    <source>
        <dbReference type="ARBA" id="ARBA00005983"/>
    </source>
</evidence>
<keyword evidence="11" id="KW-1185">Reference proteome</keyword>
<dbReference type="InterPro" id="IPR017438">
    <property type="entry name" value="ATP-NAD_kinase_N"/>
</dbReference>
<gene>
    <name evidence="10" type="ORF">OVN18_01470</name>
</gene>
<comment type="similarity">
    <text evidence="2">Belongs to the diacylglycerol/lipid kinase family.</text>
</comment>
<keyword evidence="7" id="KW-0444">Lipid biosynthesis</keyword>
<evidence type="ECO:0000313" key="10">
    <source>
        <dbReference type="EMBL" id="WAB81716.1"/>
    </source>
</evidence>
<dbReference type="Pfam" id="PF19279">
    <property type="entry name" value="YegS_C"/>
    <property type="match status" value="1"/>
</dbReference>
<evidence type="ECO:0000256" key="1">
    <source>
        <dbReference type="ARBA" id="ARBA00001946"/>
    </source>
</evidence>
<evidence type="ECO:0000313" key="11">
    <source>
        <dbReference type="Proteomes" id="UP001164706"/>
    </source>
</evidence>
<keyword evidence="7" id="KW-0443">Lipid metabolism</keyword>
<evidence type="ECO:0000259" key="9">
    <source>
        <dbReference type="PROSITE" id="PS50146"/>
    </source>
</evidence>
<keyword evidence="3" id="KW-0808">Transferase</keyword>
<accession>A0A9E8MLI0</accession>
<dbReference type="GO" id="GO:0008654">
    <property type="term" value="P:phospholipid biosynthetic process"/>
    <property type="evidence" value="ECO:0007669"/>
    <property type="project" value="UniProtKB-KW"/>
</dbReference>
<dbReference type="InterPro" id="IPR050187">
    <property type="entry name" value="Lipid_Phosphate_FormReg"/>
</dbReference>
<feature type="domain" description="DAGKc" evidence="9">
    <location>
        <begin position="2"/>
        <end position="136"/>
    </location>
</feature>
<keyword evidence="4" id="KW-0547">Nucleotide-binding</keyword>
<dbReference type="Gene3D" id="3.40.50.10330">
    <property type="entry name" value="Probable inorganic polyphosphate/atp-NAD kinase, domain 1"/>
    <property type="match status" value="1"/>
</dbReference>
<keyword evidence="8" id="KW-1208">Phospholipid metabolism</keyword>
<dbReference type="GO" id="GO:0005886">
    <property type="term" value="C:plasma membrane"/>
    <property type="evidence" value="ECO:0007669"/>
    <property type="project" value="TreeGrafter"/>
</dbReference>
<dbReference type="PANTHER" id="PTHR12358">
    <property type="entry name" value="SPHINGOSINE KINASE"/>
    <property type="match status" value="1"/>
</dbReference>
<dbReference type="EMBL" id="CP113089">
    <property type="protein sequence ID" value="WAB81716.1"/>
    <property type="molecule type" value="Genomic_DNA"/>
</dbReference>
<dbReference type="PANTHER" id="PTHR12358:SF106">
    <property type="entry name" value="LIPID KINASE YEGS"/>
    <property type="match status" value="1"/>
</dbReference>
<evidence type="ECO:0000256" key="7">
    <source>
        <dbReference type="ARBA" id="ARBA00023209"/>
    </source>
</evidence>
<evidence type="ECO:0000256" key="5">
    <source>
        <dbReference type="ARBA" id="ARBA00022777"/>
    </source>
</evidence>
<keyword evidence="7" id="KW-0594">Phospholipid biosynthesis</keyword>
<dbReference type="GO" id="GO:0004143">
    <property type="term" value="F:ATP-dependent diacylglycerol kinase activity"/>
    <property type="evidence" value="ECO:0007669"/>
    <property type="project" value="TreeGrafter"/>
</dbReference>
<dbReference type="Pfam" id="PF00781">
    <property type="entry name" value="DAGK_cat"/>
    <property type="match status" value="1"/>
</dbReference>
<dbReference type="PROSITE" id="PS50146">
    <property type="entry name" value="DAGK"/>
    <property type="match status" value="1"/>
</dbReference>
<dbReference type="SMART" id="SM00046">
    <property type="entry name" value="DAGKc"/>
    <property type="match status" value="1"/>
</dbReference>
<dbReference type="AlphaFoldDB" id="A0A9E8MLI0"/>
<dbReference type="SUPFAM" id="SSF111331">
    <property type="entry name" value="NAD kinase/diacylglycerol kinase-like"/>
    <property type="match status" value="1"/>
</dbReference>
<dbReference type="RefSeq" id="WP_267781504.1">
    <property type="nucleotide sequence ID" value="NZ_CP113089.1"/>
</dbReference>
<name>A0A9E8MLI0_9MICO</name>
<dbReference type="InterPro" id="IPR045540">
    <property type="entry name" value="YegS/DAGK_C"/>
</dbReference>
<organism evidence="10 11">
    <name type="scientific">Microcella daejeonensis</name>
    <dbReference type="NCBI Taxonomy" id="2994971"/>
    <lineage>
        <taxon>Bacteria</taxon>
        <taxon>Bacillati</taxon>
        <taxon>Actinomycetota</taxon>
        <taxon>Actinomycetes</taxon>
        <taxon>Micrococcales</taxon>
        <taxon>Microbacteriaceae</taxon>
        <taxon>Microcella</taxon>
    </lineage>
</organism>
<comment type="cofactor">
    <cofactor evidence="1">
        <name>Mg(2+)</name>
        <dbReference type="ChEBI" id="CHEBI:18420"/>
    </cofactor>
</comment>
<evidence type="ECO:0000256" key="8">
    <source>
        <dbReference type="ARBA" id="ARBA00023264"/>
    </source>
</evidence>
<evidence type="ECO:0000256" key="3">
    <source>
        <dbReference type="ARBA" id="ARBA00022679"/>
    </source>
</evidence>
<dbReference type="InterPro" id="IPR016064">
    <property type="entry name" value="NAD/diacylglycerol_kinase_sf"/>
</dbReference>
<keyword evidence="5 10" id="KW-0418">Kinase</keyword>
<sequence length="300" mass="31229">MSPSRRIVAALNPSASSGRGRLVGPRVVEALRAAGHEVTALAEADFAALLAATRAALADGADALVVVGGDGMVHLGLLALAGGEVPLGLVPSGTGNDVARGLGIPIDDTEAAIAALLAALEHPAQRIDTATITGDGIPASRFACILSAGFDALVNERANGMRRPRGRSRYTIALLVELLRLRPIDYRLVLDGVEYRERGVLVAIANNRSFGGGMLVAPDAQLDDGLLDVVVVRPLGRLAFLRIYPRVFAGTHVSDPRVVVHRAARVRIEAQGVVAYADGERIGPLPLDIAVEPGALRVLA</sequence>
<reference evidence="10" key="1">
    <citation type="submission" date="2022-11" db="EMBL/GenBank/DDBJ databases">
        <title>Description of Microcella daejonensis nov. sp, isolated from riverside soil.</title>
        <authorList>
            <person name="Molina K.M."/>
            <person name="Kim S.B."/>
        </authorList>
    </citation>
    <scope>NUCLEOTIDE SEQUENCE</scope>
    <source>
        <strain evidence="10">MMS21-STM12</strain>
    </source>
</reference>
<dbReference type="Proteomes" id="UP001164706">
    <property type="component" value="Chromosome"/>
</dbReference>
<evidence type="ECO:0000256" key="4">
    <source>
        <dbReference type="ARBA" id="ARBA00022741"/>
    </source>
</evidence>
<keyword evidence="6" id="KW-0067">ATP-binding</keyword>
<dbReference type="GO" id="GO:0005524">
    <property type="term" value="F:ATP binding"/>
    <property type="evidence" value="ECO:0007669"/>
    <property type="project" value="UniProtKB-KW"/>
</dbReference>